<dbReference type="VEuPathDB" id="FungiDB:EYZ11_007948"/>
<sequence length="117" mass="13387">MEKIYDAFLTVNILSGTVSTCQQRHNPKTLTMGIIGAASEVVFNKHVRSKWAEKLEKSKTLVAETNDCTRFLQCDVSDWRDREGAVTFSEKGLEMFQTCLLRILDQTPYEAFCLILY</sequence>
<gene>
    <name evidence="1" type="ORF">EYZ11_007948</name>
</gene>
<keyword evidence="2" id="KW-1185">Reference proteome</keyword>
<name>A0A4S3JC39_9EURO</name>
<evidence type="ECO:0000313" key="2">
    <source>
        <dbReference type="Proteomes" id="UP000308092"/>
    </source>
</evidence>
<organism evidence="1 2">
    <name type="scientific">Aspergillus tanneri</name>
    <dbReference type="NCBI Taxonomy" id="1220188"/>
    <lineage>
        <taxon>Eukaryota</taxon>
        <taxon>Fungi</taxon>
        <taxon>Dikarya</taxon>
        <taxon>Ascomycota</taxon>
        <taxon>Pezizomycotina</taxon>
        <taxon>Eurotiomycetes</taxon>
        <taxon>Eurotiomycetidae</taxon>
        <taxon>Eurotiales</taxon>
        <taxon>Aspergillaceae</taxon>
        <taxon>Aspergillus</taxon>
        <taxon>Aspergillus subgen. Circumdati</taxon>
    </lineage>
</organism>
<protein>
    <submittedName>
        <fullName evidence="1">Uncharacterized protein</fullName>
    </submittedName>
</protein>
<dbReference type="Proteomes" id="UP000308092">
    <property type="component" value="Unassembled WGS sequence"/>
</dbReference>
<reference evidence="1 2" key="1">
    <citation type="submission" date="2019-03" db="EMBL/GenBank/DDBJ databases">
        <title>The genome sequence of a newly discovered highly antifungal drug resistant Aspergillus species, Aspergillus tanneri NIH 1004.</title>
        <authorList>
            <person name="Mounaud S."/>
            <person name="Singh I."/>
            <person name="Joardar V."/>
            <person name="Pakala S."/>
            <person name="Pakala S."/>
            <person name="Venepally P."/>
            <person name="Hoover J."/>
            <person name="Nierman W."/>
            <person name="Chung J."/>
            <person name="Losada L."/>
        </authorList>
    </citation>
    <scope>NUCLEOTIDE SEQUENCE [LARGE SCALE GENOMIC DNA]</scope>
    <source>
        <strain evidence="1 2">NIH1004</strain>
    </source>
</reference>
<dbReference type="AlphaFoldDB" id="A0A4S3JC39"/>
<evidence type="ECO:0000313" key="1">
    <source>
        <dbReference type="EMBL" id="THC92585.1"/>
    </source>
</evidence>
<dbReference type="EMBL" id="SOSA01000323">
    <property type="protein sequence ID" value="THC92585.1"/>
    <property type="molecule type" value="Genomic_DNA"/>
</dbReference>
<comment type="caution">
    <text evidence="1">The sequence shown here is derived from an EMBL/GenBank/DDBJ whole genome shotgun (WGS) entry which is preliminary data.</text>
</comment>
<proteinExistence type="predicted"/>
<accession>A0A4S3JC39</accession>